<proteinExistence type="predicted"/>
<dbReference type="EMBL" id="CACRXK020021993">
    <property type="protein sequence ID" value="CAB4036397.1"/>
    <property type="molecule type" value="Genomic_DNA"/>
</dbReference>
<keyword evidence="2" id="KW-1185">Reference proteome</keyword>
<dbReference type="AlphaFoldDB" id="A0A6S7JX94"/>
<dbReference type="Proteomes" id="UP001152795">
    <property type="component" value="Unassembled WGS sequence"/>
</dbReference>
<accession>A0A6S7JX94</accession>
<gene>
    <name evidence="1" type="ORF">PACLA_8A028233</name>
</gene>
<evidence type="ECO:0000313" key="2">
    <source>
        <dbReference type="Proteomes" id="UP001152795"/>
    </source>
</evidence>
<comment type="caution">
    <text evidence="1">The sequence shown here is derived from an EMBL/GenBank/DDBJ whole genome shotgun (WGS) entry which is preliminary data.</text>
</comment>
<organism evidence="1 2">
    <name type="scientific">Paramuricea clavata</name>
    <name type="common">Red gorgonian</name>
    <name type="synonym">Violescent sea-whip</name>
    <dbReference type="NCBI Taxonomy" id="317549"/>
    <lineage>
        <taxon>Eukaryota</taxon>
        <taxon>Metazoa</taxon>
        <taxon>Cnidaria</taxon>
        <taxon>Anthozoa</taxon>
        <taxon>Octocorallia</taxon>
        <taxon>Malacalcyonacea</taxon>
        <taxon>Plexauridae</taxon>
        <taxon>Paramuricea</taxon>
    </lineage>
</organism>
<evidence type="ECO:0000313" key="1">
    <source>
        <dbReference type="EMBL" id="CAB4036397.1"/>
    </source>
</evidence>
<sequence>MVNCMSGEGDVGKYCFRLGDTPMTSEEHHWKVEVSHAVQDAEECLQDPEDPTFEVGVIEAGGDYSEASIVDEITKKWVYSGPAKNITTVFLNLDMGRKSLAISPGRSKFSFRRKVFHVNADVVFPFFSVNCPHCSLIVHIVK</sequence>
<reference evidence="1" key="1">
    <citation type="submission" date="2020-04" db="EMBL/GenBank/DDBJ databases">
        <authorList>
            <person name="Alioto T."/>
            <person name="Alioto T."/>
            <person name="Gomez Garrido J."/>
        </authorList>
    </citation>
    <scope>NUCLEOTIDE SEQUENCE</scope>
    <source>
        <strain evidence="1">A484AB</strain>
    </source>
</reference>
<protein>
    <submittedName>
        <fullName evidence="1">Uncharacterized protein</fullName>
    </submittedName>
</protein>
<name>A0A6S7JX94_PARCT</name>